<comment type="subcellular location">
    <subcellularLocation>
        <location evidence="1">Membrane</location>
        <topology evidence="1">Multi-pass membrane protein</topology>
    </subcellularLocation>
</comment>
<reference evidence="6 8" key="1">
    <citation type="submission" date="2020-05" db="EMBL/GenBank/DDBJ databases">
        <title>Characterization of novel class B3 metallo-beta-lactamase from novel Pseudomonas species.</title>
        <authorList>
            <person name="Yamada K."/>
            <person name="Aoki K."/>
            <person name="Ishii Y."/>
        </authorList>
    </citation>
    <scope>NUCLEOTIDE SEQUENCE [LARGE SCALE GENOMIC DNA]</scope>
    <source>
        <strain evidence="6 8">TUM18999</strain>
        <strain evidence="7 9">TUM20286</strain>
    </source>
</reference>
<feature type="transmembrane region" description="Helical" evidence="5">
    <location>
        <begin position="33"/>
        <end position="53"/>
    </location>
</feature>
<feature type="transmembrane region" description="Helical" evidence="5">
    <location>
        <begin position="104"/>
        <end position="131"/>
    </location>
</feature>
<name>A0A6J4EFN1_9PSED</name>
<dbReference type="AlphaFoldDB" id="A0A6J4EFN1"/>
<dbReference type="InterPro" id="IPR059112">
    <property type="entry name" value="CysZ/EI24"/>
</dbReference>
<feature type="transmembrane region" description="Helical" evidence="5">
    <location>
        <begin position="228"/>
        <end position="253"/>
    </location>
</feature>
<evidence type="ECO:0000256" key="4">
    <source>
        <dbReference type="ARBA" id="ARBA00023136"/>
    </source>
</evidence>
<dbReference type="KEGG" id="ptw:TUM18999_54120"/>
<feature type="transmembrane region" description="Helical" evidence="5">
    <location>
        <begin position="168"/>
        <end position="187"/>
    </location>
</feature>
<keyword evidence="4 5" id="KW-0472">Membrane</keyword>
<feature type="transmembrane region" description="Helical" evidence="5">
    <location>
        <begin position="65"/>
        <end position="84"/>
    </location>
</feature>
<evidence type="ECO:0000313" key="6">
    <source>
        <dbReference type="EMBL" id="BCG27221.1"/>
    </source>
</evidence>
<evidence type="ECO:0000256" key="3">
    <source>
        <dbReference type="ARBA" id="ARBA00022989"/>
    </source>
</evidence>
<evidence type="ECO:0000313" key="7">
    <source>
        <dbReference type="EMBL" id="GJN54656.1"/>
    </source>
</evidence>
<dbReference type="Proteomes" id="UP000509383">
    <property type="component" value="Chromosome"/>
</dbReference>
<proteinExistence type="predicted"/>
<dbReference type="Pfam" id="PF07264">
    <property type="entry name" value="EI24"/>
    <property type="match status" value="1"/>
</dbReference>
<evidence type="ECO:0000313" key="8">
    <source>
        <dbReference type="Proteomes" id="UP000509383"/>
    </source>
</evidence>
<accession>A0A6J4EFN1</accession>
<evidence type="ECO:0000313" key="9">
    <source>
        <dbReference type="Proteomes" id="UP001054892"/>
    </source>
</evidence>
<dbReference type="EMBL" id="AP023189">
    <property type="protein sequence ID" value="BCG27221.1"/>
    <property type="molecule type" value="Genomic_DNA"/>
</dbReference>
<keyword evidence="3 5" id="KW-1133">Transmembrane helix</keyword>
<dbReference type="RefSeq" id="WP_173171513.1">
    <property type="nucleotide sequence ID" value="NZ_AP023189.1"/>
</dbReference>
<evidence type="ECO:0000256" key="1">
    <source>
        <dbReference type="ARBA" id="ARBA00004141"/>
    </source>
</evidence>
<dbReference type="Proteomes" id="UP001054892">
    <property type="component" value="Unassembled WGS sequence"/>
</dbReference>
<organism evidence="6 8">
    <name type="scientific">Pseudomonas tohonis</name>
    <dbReference type="NCBI Taxonomy" id="2725477"/>
    <lineage>
        <taxon>Bacteria</taxon>
        <taxon>Pseudomonadati</taxon>
        <taxon>Pseudomonadota</taxon>
        <taxon>Gammaproteobacteria</taxon>
        <taxon>Pseudomonadales</taxon>
        <taxon>Pseudomonadaceae</taxon>
        <taxon>Pseudomonas</taxon>
    </lineage>
</organism>
<dbReference type="EMBL" id="BQKM01000012">
    <property type="protein sequence ID" value="GJN54656.1"/>
    <property type="molecule type" value="Genomic_DNA"/>
</dbReference>
<sequence length="285" mass="29771">MSLKSRILAIGPAFGEAFICLALALRSSLRPGILLRSSGLCLLTLVFWSWVFYAHIEIILKVAGLLSFFVVSGAAMLGLIPSLTGGPATISGMAGIAPAVALMLVYSAFLALAMVGVLFVAATVISIRLALRWVLMGSLRERALKPYPGLAARSPAASDLLRAGRYHLGPWLGIGLGPLLCLAIPVINGVLLIILLGYLNVRFLVPAALSGLASGAEQMQAVRRQRGAMIAFGLLILLLAMVPVLNLLLPALLGGGACHLAYRGLDRPERPAGAASEPQVSLPAP</sequence>
<protein>
    <recommendedName>
        <fullName evidence="10">Etoposide-induced protein 2.4 (EI24)</fullName>
    </recommendedName>
</protein>
<feature type="transmembrane region" description="Helical" evidence="5">
    <location>
        <begin position="7"/>
        <end position="27"/>
    </location>
</feature>
<keyword evidence="9" id="KW-1185">Reference proteome</keyword>
<gene>
    <name evidence="6" type="ORF">TUM18999_54120</name>
    <name evidence="7" type="ORF">TUM20286_44080</name>
</gene>
<evidence type="ECO:0000256" key="5">
    <source>
        <dbReference type="SAM" id="Phobius"/>
    </source>
</evidence>
<feature type="transmembrane region" description="Helical" evidence="5">
    <location>
        <begin position="193"/>
        <end position="216"/>
    </location>
</feature>
<keyword evidence="2 5" id="KW-0812">Transmembrane</keyword>
<evidence type="ECO:0000256" key="2">
    <source>
        <dbReference type="ARBA" id="ARBA00022692"/>
    </source>
</evidence>
<evidence type="ECO:0008006" key="10">
    <source>
        <dbReference type="Google" id="ProtNLM"/>
    </source>
</evidence>